<gene>
    <name evidence="2" type="ORF">G7Y89_g9670</name>
</gene>
<evidence type="ECO:0000313" key="3">
    <source>
        <dbReference type="Proteomes" id="UP000566819"/>
    </source>
</evidence>
<protein>
    <submittedName>
        <fullName evidence="2">Uncharacterized protein</fullName>
    </submittedName>
</protein>
<feature type="region of interest" description="Disordered" evidence="1">
    <location>
        <begin position="89"/>
        <end position="132"/>
    </location>
</feature>
<dbReference type="AlphaFoldDB" id="A0A8H4VZW7"/>
<keyword evidence="3" id="KW-1185">Reference proteome</keyword>
<evidence type="ECO:0000313" key="2">
    <source>
        <dbReference type="EMBL" id="KAF4628482.1"/>
    </source>
</evidence>
<reference evidence="2 3" key="1">
    <citation type="submission" date="2020-03" db="EMBL/GenBank/DDBJ databases">
        <title>Draft Genome Sequence of Cudoniella acicularis.</title>
        <authorList>
            <person name="Buettner E."/>
            <person name="Kellner H."/>
        </authorList>
    </citation>
    <scope>NUCLEOTIDE SEQUENCE [LARGE SCALE GENOMIC DNA]</scope>
    <source>
        <strain evidence="2 3">DSM 108380</strain>
    </source>
</reference>
<name>A0A8H4VZW7_9HELO</name>
<dbReference type="Proteomes" id="UP000566819">
    <property type="component" value="Unassembled WGS sequence"/>
</dbReference>
<evidence type="ECO:0000256" key="1">
    <source>
        <dbReference type="SAM" id="MobiDB-lite"/>
    </source>
</evidence>
<dbReference type="EMBL" id="JAAMPI010000806">
    <property type="protein sequence ID" value="KAF4628482.1"/>
    <property type="molecule type" value="Genomic_DNA"/>
</dbReference>
<accession>A0A8H4VZW7</accession>
<proteinExistence type="predicted"/>
<sequence length="149" mass="16158">MAKNRKTADNGTKKSASKGNNVLQALYSATYRAAKVAQETEEYAISWYGNDQVNMEDIEAAAWEDAVERFLNRCDPAKKAKALELGCPKKSPWKKPAKLPKGSPWKDRWPPMPARRRSPSPGGEGGGVGAASVSGPALIRAFVRSVPLC</sequence>
<comment type="caution">
    <text evidence="2">The sequence shown here is derived from an EMBL/GenBank/DDBJ whole genome shotgun (WGS) entry which is preliminary data.</text>
</comment>
<organism evidence="2 3">
    <name type="scientific">Cudoniella acicularis</name>
    <dbReference type="NCBI Taxonomy" id="354080"/>
    <lineage>
        <taxon>Eukaryota</taxon>
        <taxon>Fungi</taxon>
        <taxon>Dikarya</taxon>
        <taxon>Ascomycota</taxon>
        <taxon>Pezizomycotina</taxon>
        <taxon>Leotiomycetes</taxon>
        <taxon>Helotiales</taxon>
        <taxon>Tricladiaceae</taxon>
        <taxon>Cudoniella</taxon>
    </lineage>
</organism>